<dbReference type="RefSeq" id="WP_344996727.1">
    <property type="nucleotide sequence ID" value="NZ_BAABFR010000040.1"/>
</dbReference>
<dbReference type="InterPro" id="IPR003018">
    <property type="entry name" value="GAF"/>
</dbReference>
<dbReference type="SMART" id="SM01012">
    <property type="entry name" value="ANTAR"/>
    <property type="match status" value="1"/>
</dbReference>
<evidence type="ECO:0000256" key="3">
    <source>
        <dbReference type="ARBA" id="ARBA00023015"/>
    </source>
</evidence>
<evidence type="ECO:0000259" key="5">
    <source>
        <dbReference type="PROSITE" id="PS50921"/>
    </source>
</evidence>
<evidence type="ECO:0000256" key="1">
    <source>
        <dbReference type="ARBA" id="ARBA00022679"/>
    </source>
</evidence>
<dbReference type="Proteomes" id="UP001500635">
    <property type="component" value="Unassembled WGS sequence"/>
</dbReference>
<organism evidence="6 7">
    <name type="scientific">Tsukamurella soli</name>
    <dbReference type="NCBI Taxonomy" id="644556"/>
    <lineage>
        <taxon>Bacteria</taxon>
        <taxon>Bacillati</taxon>
        <taxon>Actinomycetota</taxon>
        <taxon>Actinomycetes</taxon>
        <taxon>Mycobacteriales</taxon>
        <taxon>Tsukamurellaceae</taxon>
        <taxon>Tsukamurella</taxon>
    </lineage>
</organism>
<feature type="domain" description="ANTAR" evidence="5">
    <location>
        <begin position="173"/>
        <end position="234"/>
    </location>
</feature>
<dbReference type="EMBL" id="BAABFR010000040">
    <property type="protein sequence ID" value="GAA4394978.1"/>
    <property type="molecule type" value="Genomic_DNA"/>
</dbReference>
<keyword evidence="2" id="KW-0418">Kinase</keyword>
<keyword evidence="7" id="KW-1185">Reference proteome</keyword>
<dbReference type="PROSITE" id="PS50921">
    <property type="entry name" value="ANTAR"/>
    <property type="match status" value="1"/>
</dbReference>
<gene>
    <name evidence="6" type="ORF">GCM10023147_27630</name>
</gene>
<evidence type="ECO:0000313" key="7">
    <source>
        <dbReference type="Proteomes" id="UP001500635"/>
    </source>
</evidence>
<dbReference type="PIRSF" id="PIRSF036625">
    <property type="entry name" value="GAF_ANTAR"/>
    <property type="match status" value="1"/>
</dbReference>
<dbReference type="SUPFAM" id="SSF52172">
    <property type="entry name" value="CheY-like"/>
    <property type="match status" value="1"/>
</dbReference>
<reference evidence="7" key="1">
    <citation type="journal article" date="2019" name="Int. J. Syst. Evol. Microbiol.">
        <title>The Global Catalogue of Microorganisms (GCM) 10K type strain sequencing project: providing services to taxonomists for standard genome sequencing and annotation.</title>
        <authorList>
            <consortium name="The Broad Institute Genomics Platform"/>
            <consortium name="The Broad Institute Genome Sequencing Center for Infectious Disease"/>
            <person name="Wu L."/>
            <person name="Ma J."/>
        </authorList>
    </citation>
    <scope>NUCLEOTIDE SEQUENCE [LARGE SCALE GENOMIC DNA]</scope>
    <source>
        <strain evidence="7">JCM 17688</strain>
    </source>
</reference>
<dbReference type="InterPro" id="IPR012074">
    <property type="entry name" value="GAF_ANTAR"/>
</dbReference>
<dbReference type="InterPro" id="IPR005561">
    <property type="entry name" value="ANTAR"/>
</dbReference>
<name>A0ABP8JSC5_9ACTN</name>
<dbReference type="SUPFAM" id="SSF55781">
    <property type="entry name" value="GAF domain-like"/>
    <property type="match status" value="1"/>
</dbReference>
<keyword evidence="3" id="KW-0805">Transcription regulation</keyword>
<dbReference type="Gene3D" id="3.30.450.40">
    <property type="match status" value="1"/>
</dbReference>
<evidence type="ECO:0000256" key="2">
    <source>
        <dbReference type="ARBA" id="ARBA00022777"/>
    </source>
</evidence>
<evidence type="ECO:0000313" key="6">
    <source>
        <dbReference type="EMBL" id="GAA4394978.1"/>
    </source>
</evidence>
<proteinExistence type="predicted"/>
<dbReference type="InterPro" id="IPR011006">
    <property type="entry name" value="CheY-like_superfamily"/>
</dbReference>
<keyword evidence="4" id="KW-0804">Transcription</keyword>
<keyword evidence="1" id="KW-0808">Transferase</keyword>
<protein>
    <submittedName>
        <fullName evidence="6">GAF and ANTAR domain-containing protein</fullName>
    </submittedName>
</protein>
<dbReference type="Pfam" id="PF13185">
    <property type="entry name" value="GAF_2"/>
    <property type="match status" value="1"/>
</dbReference>
<dbReference type="InterPro" id="IPR036388">
    <property type="entry name" value="WH-like_DNA-bd_sf"/>
</dbReference>
<dbReference type="Gene3D" id="1.10.10.10">
    <property type="entry name" value="Winged helix-like DNA-binding domain superfamily/Winged helix DNA-binding domain"/>
    <property type="match status" value="1"/>
</dbReference>
<accession>A0ABP8JSC5</accession>
<dbReference type="Pfam" id="PF03861">
    <property type="entry name" value="ANTAR"/>
    <property type="match status" value="1"/>
</dbReference>
<dbReference type="InterPro" id="IPR029016">
    <property type="entry name" value="GAF-like_dom_sf"/>
</dbReference>
<evidence type="ECO:0000256" key="4">
    <source>
        <dbReference type="ARBA" id="ARBA00023163"/>
    </source>
</evidence>
<sequence length="244" mass="26111">MTDGGVITAEGDEDDGLDQLLASMADIARDIARTPGGEETLASVTQACVDLIPGVVAASILSIEGPETYGSVAPTSELPKRLDELQQKFQEGPCWDAATADPATRVPDMRAETRWPHFAPAAVTEGVLSMLSFRLFTFDRRVAALNLFADTVDAFAGDAETVGGMLATHAATALIANDRQLQFRSALASRDIIGQAKGMLMERFDVDAVRAFELLAKLSSERNTPLVGIAEMVVEKGSASRRRR</sequence>
<comment type="caution">
    <text evidence="6">The sequence shown here is derived from an EMBL/GenBank/DDBJ whole genome shotgun (WGS) entry which is preliminary data.</text>
</comment>